<keyword evidence="5 9" id="KW-0812">Transmembrane</keyword>
<evidence type="ECO:0000256" key="6">
    <source>
        <dbReference type="ARBA" id="ARBA00022989"/>
    </source>
</evidence>
<dbReference type="AlphaFoldDB" id="A0A084U990"/>
<evidence type="ECO:0000256" key="8">
    <source>
        <dbReference type="ARBA" id="ARBA00038436"/>
    </source>
</evidence>
<name>A0A084U990_9HYPH</name>
<evidence type="ECO:0000256" key="3">
    <source>
        <dbReference type="ARBA" id="ARBA00022475"/>
    </source>
</evidence>
<dbReference type="RefSeq" id="WP_051913700.1">
    <property type="nucleotide sequence ID" value="NZ_JMQM01000001.1"/>
</dbReference>
<evidence type="ECO:0000313" key="11">
    <source>
        <dbReference type="EMBL" id="KFB09526.1"/>
    </source>
</evidence>
<evidence type="ECO:0000313" key="12">
    <source>
        <dbReference type="Proteomes" id="UP000053675"/>
    </source>
</evidence>
<feature type="transmembrane region" description="Helical" evidence="9">
    <location>
        <begin position="56"/>
        <end position="83"/>
    </location>
</feature>
<dbReference type="PROSITE" id="PS51257">
    <property type="entry name" value="PROKAR_LIPOPROTEIN"/>
    <property type="match status" value="1"/>
</dbReference>
<organism evidence="11 12">
    <name type="scientific">Nitratireductor basaltis</name>
    <dbReference type="NCBI Taxonomy" id="472175"/>
    <lineage>
        <taxon>Bacteria</taxon>
        <taxon>Pseudomonadati</taxon>
        <taxon>Pseudomonadota</taxon>
        <taxon>Alphaproteobacteria</taxon>
        <taxon>Hyphomicrobiales</taxon>
        <taxon>Phyllobacteriaceae</taxon>
        <taxon>Nitratireductor</taxon>
    </lineage>
</organism>
<feature type="transmembrane region" description="Helical" evidence="9">
    <location>
        <begin position="90"/>
        <end position="111"/>
    </location>
</feature>
<dbReference type="GO" id="GO:0015740">
    <property type="term" value="P:C4-dicarboxylate transport"/>
    <property type="evidence" value="ECO:0007669"/>
    <property type="project" value="TreeGrafter"/>
</dbReference>
<keyword evidence="2 9" id="KW-0813">Transport</keyword>
<dbReference type="PANTHER" id="PTHR35011:SF11">
    <property type="entry name" value="TRAP TRANSPORTER SMALL PERMEASE PROTEIN"/>
    <property type="match status" value="1"/>
</dbReference>
<dbReference type="InterPro" id="IPR007387">
    <property type="entry name" value="TRAP_DctQ"/>
</dbReference>
<comment type="similarity">
    <text evidence="8 9">Belongs to the TRAP transporter small permease family.</text>
</comment>
<feature type="transmembrane region" description="Helical" evidence="9">
    <location>
        <begin position="12"/>
        <end position="36"/>
    </location>
</feature>
<evidence type="ECO:0000256" key="4">
    <source>
        <dbReference type="ARBA" id="ARBA00022519"/>
    </source>
</evidence>
<evidence type="ECO:0000256" key="1">
    <source>
        <dbReference type="ARBA" id="ARBA00004429"/>
    </source>
</evidence>
<dbReference type="PANTHER" id="PTHR35011">
    <property type="entry name" value="2,3-DIKETO-L-GULONATE TRAP TRANSPORTER SMALL PERMEASE PROTEIN YIAM"/>
    <property type="match status" value="1"/>
</dbReference>
<keyword evidence="6 9" id="KW-1133">Transmembrane helix</keyword>
<dbReference type="EMBL" id="JMQM01000001">
    <property type="protein sequence ID" value="KFB09526.1"/>
    <property type="molecule type" value="Genomic_DNA"/>
</dbReference>
<protein>
    <recommendedName>
        <fullName evidence="9">TRAP transporter small permease protein</fullName>
    </recommendedName>
</protein>
<reference evidence="11 12" key="1">
    <citation type="submission" date="2014-05" db="EMBL/GenBank/DDBJ databases">
        <title>Draft Genome Sequence of Nitratireductor basaltis Strain UMTGB225, A Marine Bacterium Isolated from Green Barrel Tunicate.</title>
        <authorList>
            <person name="Gan H.Y."/>
        </authorList>
    </citation>
    <scope>NUCLEOTIDE SEQUENCE [LARGE SCALE GENOMIC DNA]</scope>
    <source>
        <strain evidence="11 12">UMTGB225</strain>
    </source>
</reference>
<dbReference type="GO" id="GO:0022857">
    <property type="term" value="F:transmembrane transporter activity"/>
    <property type="evidence" value="ECO:0007669"/>
    <property type="project" value="UniProtKB-UniRule"/>
</dbReference>
<dbReference type="PATRIC" id="fig|472175.3.peg.562"/>
<comment type="function">
    <text evidence="9">Part of the tripartite ATP-independent periplasmic (TRAP) transport system.</text>
</comment>
<keyword evidence="4 9" id="KW-0997">Cell inner membrane</keyword>
<dbReference type="Proteomes" id="UP000053675">
    <property type="component" value="Unassembled WGS sequence"/>
</dbReference>
<keyword evidence="7 9" id="KW-0472">Membrane</keyword>
<evidence type="ECO:0000256" key="5">
    <source>
        <dbReference type="ARBA" id="ARBA00022692"/>
    </source>
</evidence>
<keyword evidence="3" id="KW-1003">Cell membrane</keyword>
<dbReference type="eggNOG" id="COG3090">
    <property type="taxonomic scope" value="Bacteria"/>
</dbReference>
<sequence>MLAALRLIDRMIVKLALGLAMLLMAVMACVTFYQVITRFVIESPSTWSEVTARSLMIWMVYMGLVAALRQGALISIDILIVSVPKAVRKVLAVVIAVLTLCVLYVMIRYGWLMTMRTSSQSLAGLTDPFTGSRISIALVYAAIPVSGALCVFAVLARLAEELFGEEPAPQAGLEVEV</sequence>
<dbReference type="OrthoDB" id="8449485at2"/>
<comment type="subcellular location">
    <subcellularLocation>
        <location evidence="1 9">Cell inner membrane</location>
        <topology evidence="1 9">Multi-pass membrane protein</topology>
    </subcellularLocation>
</comment>
<evidence type="ECO:0000256" key="9">
    <source>
        <dbReference type="RuleBase" id="RU369079"/>
    </source>
</evidence>
<evidence type="ECO:0000256" key="7">
    <source>
        <dbReference type="ARBA" id="ARBA00023136"/>
    </source>
</evidence>
<dbReference type="Pfam" id="PF04290">
    <property type="entry name" value="DctQ"/>
    <property type="match status" value="1"/>
</dbReference>
<comment type="subunit">
    <text evidence="9">The complex comprises the extracytoplasmic solute receptor protein and the two transmembrane proteins.</text>
</comment>
<evidence type="ECO:0000259" key="10">
    <source>
        <dbReference type="Pfam" id="PF04290"/>
    </source>
</evidence>
<dbReference type="STRING" id="472175.EL18_00542"/>
<dbReference type="InterPro" id="IPR055348">
    <property type="entry name" value="DctQ"/>
</dbReference>
<accession>A0A084U990</accession>
<feature type="domain" description="Tripartite ATP-independent periplasmic transporters DctQ component" evidence="10">
    <location>
        <begin position="27"/>
        <end position="162"/>
    </location>
</feature>
<comment type="caution">
    <text evidence="11">The sequence shown here is derived from an EMBL/GenBank/DDBJ whole genome shotgun (WGS) entry which is preliminary data.</text>
</comment>
<dbReference type="GO" id="GO:0005886">
    <property type="term" value="C:plasma membrane"/>
    <property type="evidence" value="ECO:0007669"/>
    <property type="project" value="UniProtKB-SubCell"/>
</dbReference>
<evidence type="ECO:0000256" key="2">
    <source>
        <dbReference type="ARBA" id="ARBA00022448"/>
    </source>
</evidence>
<feature type="transmembrane region" description="Helical" evidence="9">
    <location>
        <begin position="131"/>
        <end position="155"/>
    </location>
</feature>
<keyword evidence="12" id="KW-1185">Reference proteome</keyword>
<gene>
    <name evidence="11" type="ORF">EL18_00542</name>
</gene>
<proteinExistence type="inferred from homology"/>